<accession>A0A8J6DD63</accession>
<comment type="subcellular location">
    <subcellularLocation>
        <location evidence="1">Membrane</location>
        <topology evidence="1">Multi-pass membrane protein</topology>
    </subcellularLocation>
</comment>
<evidence type="ECO:0000313" key="7">
    <source>
        <dbReference type="EMBL" id="KAG8505717.1"/>
    </source>
</evidence>
<reference evidence="7" key="1">
    <citation type="journal article" date="2021" name="Evol. Appl.">
        <title>The genome of the Pyrenean desman and the effects of bottlenecks and inbreeding on the genomic landscape of an endangered species.</title>
        <authorList>
            <person name="Escoda L."/>
            <person name="Castresana J."/>
        </authorList>
    </citation>
    <scope>NUCLEOTIDE SEQUENCE</scope>
    <source>
        <strain evidence="7">IBE-C5619</strain>
    </source>
</reference>
<proteinExistence type="inferred from homology"/>
<evidence type="ECO:0000256" key="2">
    <source>
        <dbReference type="ARBA" id="ARBA00009565"/>
    </source>
</evidence>
<evidence type="ECO:0000256" key="5">
    <source>
        <dbReference type="ARBA" id="ARBA00023136"/>
    </source>
</evidence>
<dbReference type="PANTHER" id="PTHR23320:SF135">
    <property type="entry name" value="MEMBRANE-SPANNING 4-DOMAINS SUBFAMILY A MEMBER 6A"/>
    <property type="match status" value="1"/>
</dbReference>
<feature type="transmembrane region" description="Helical" evidence="6">
    <location>
        <begin position="47"/>
        <end position="69"/>
    </location>
</feature>
<dbReference type="GO" id="GO:0005886">
    <property type="term" value="C:plasma membrane"/>
    <property type="evidence" value="ECO:0007669"/>
    <property type="project" value="TreeGrafter"/>
</dbReference>
<evidence type="ECO:0000256" key="3">
    <source>
        <dbReference type="ARBA" id="ARBA00022692"/>
    </source>
</evidence>
<name>A0A8J6DD63_GALPY</name>
<feature type="transmembrane region" description="Helical" evidence="6">
    <location>
        <begin position="89"/>
        <end position="112"/>
    </location>
</feature>
<feature type="transmembrane region" description="Helical" evidence="6">
    <location>
        <begin position="186"/>
        <end position="212"/>
    </location>
</feature>
<evidence type="ECO:0000256" key="1">
    <source>
        <dbReference type="ARBA" id="ARBA00004141"/>
    </source>
</evidence>
<keyword evidence="5 6" id="KW-0472">Membrane</keyword>
<dbReference type="EMBL" id="JAGFMF010012242">
    <property type="protein sequence ID" value="KAG8505717.1"/>
    <property type="molecule type" value="Genomic_DNA"/>
</dbReference>
<feature type="transmembrane region" description="Helical" evidence="6">
    <location>
        <begin position="124"/>
        <end position="148"/>
    </location>
</feature>
<gene>
    <name evidence="7" type="ORF">J0S82_019111</name>
</gene>
<organism evidence="7 8">
    <name type="scientific">Galemys pyrenaicus</name>
    <name type="common">Iberian desman</name>
    <name type="synonym">Pyrenean desman</name>
    <dbReference type="NCBI Taxonomy" id="202257"/>
    <lineage>
        <taxon>Eukaryota</taxon>
        <taxon>Metazoa</taxon>
        <taxon>Chordata</taxon>
        <taxon>Craniata</taxon>
        <taxon>Vertebrata</taxon>
        <taxon>Euteleostomi</taxon>
        <taxon>Mammalia</taxon>
        <taxon>Eutheria</taxon>
        <taxon>Laurasiatheria</taxon>
        <taxon>Eulipotyphla</taxon>
        <taxon>Talpidae</taxon>
        <taxon>Galemys</taxon>
    </lineage>
</organism>
<sequence length="232" mass="24726">MVSQPTAHENFVVLSHAGIKFLQAETPKPNSQTQDGVEKHLKAEVKVLGTIQILCGAVILSLGIILASASPSPHFTKTFSTLLKAAYPFVGALCVSRCSGTQTGGFILSGSLSITTEKKATKTLVRGCLATNVLSCLAALVGLVLLSVNLAGLRTAFGTCTLEVDRPHEERRSYYYSDVPDLPDCMAGYAVLAGVLSMILICTVLEFLLAVLTTAIWWKQHRSDFPGVSVCP</sequence>
<evidence type="ECO:0000256" key="4">
    <source>
        <dbReference type="ARBA" id="ARBA00022989"/>
    </source>
</evidence>
<dbReference type="GO" id="GO:0005802">
    <property type="term" value="C:trans-Golgi network"/>
    <property type="evidence" value="ECO:0007669"/>
    <property type="project" value="TreeGrafter"/>
</dbReference>
<evidence type="ECO:0000313" key="8">
    <source>
        <dbReference type="Proteomes" id="UP000700334"/>
    </source>
</evidence>
<dbReference type="AlphaFoldDB" id="A0A8J6DD63"/>
<dbReference type="InterPro" id="IPR030417">
    <property type="entry name" value="MS4A"/>
</dbReference>
<keyword evidence="8" id="KW-1185">Reference proteome</keyword>
<keyword evidence="3 6" id="KW-0812">Transmembrane</keyword>
<dbReference type="PANTHER" id="PTHR23320">
    <property type="entry name" value="MEMBRANE-SPANNING 4-DOMAINS SUBFAMILY A MS4A -RELATED"/>
    <property type="match status" value="1"/>
</dbReference>
<keyword evidence="4 6" id="KW-1133">Transmembrane helix</keyword>
<dbReference type="GO" id="GO:0007166">
    <property type="term" value="P:cell surface receptor signaling pathway"/>
    <property type="evidence" value="ECO:0007669"/>
    <property type="project" value="TreeGrafter"/>
</dbReference>
<comment type="caution">
    <text evidence="7">The sequence shown here is derived from an EMBL/GenBank/DDBJ whole genome shotgun (WGS) entry which is preliminary data.</text>
</comment>
<comment type="similarity">
    <text evidence="2">Belongs to the MS4A family.</text>
</comment>
<evidence type="ECO:0000256" key="6">
    <source>
        <dbReference type="SAM" id="Phobius"/>
    </source>
</evidence>
<dbReference type="Proteomes" id="UP000700334">
    <property type="component" value="Unassembled WGS sequence"/>
</dbReference>
<dbReference type="OrthoDB" id="10071849at2759"/>
<protein>
    <submittedName>
        <fullName evidence="7">Membrane-spanning 4-domains subfamily A member 6A</fullName>
    </submittedName>
</protein>
<dbReference type="Pfam" id="PF04103">
    <property type="entry name" value="CD20"/>
    <property type="match status" value="1"/>
</dbReference>
<dbReference type="InterPro" id="IPR007237">
    <property type="entry name" value="CD20-like"/>
</dbReference>